<dbReference type="InterPro" id="IPR025403">
    <property type="entry name" value="TgpA-like_C"/>
</dbReference>
<evidence type="ECO:0000313" key="4">
    <source>
        <dbReference type="EMBL" id="MCM2392417.1"/>
    </source>
</evidence>
<proteinExistence type="predicted"/>
<keyword evidence="5" id="KW-1185">Reference proteome</keyword>
<organism evidence="4 5">
    <name type="scientific">Streptomyces albipurpureus</name>
    <dbReference type="NCBI Taxonomy" id="2897419"/>
    <lineage>
        <taxon>Bacteria</taxon>
        <taxon>Bacillati</taxon>
        <taxon>Actinomycetota</taxon>
        <taxon>Actinomycetes</taxon>
        <taxon>Kitasatosporales</taxon>
        <taxon>Streptomycetaceae</taxon>
        <taxon>Streptomyces</taxon>
    </lineage>
</organism>
<comment type="caution">
    <text evidence="4">The sequence shown here is derived from an EMBL/GenBank/DDBJ whole genome shotgun (WGS) entry which is preliminary data.</text>
</comment>
<dbReference type="Gene3D" id="3.10.620.30">
    <property type="match status" value="1"/>
</dbReference>
<feature type="transmembrane region" description="Helical" evidence="2">
    <location>
        <begin position="59"/>
        <end position="76"/>
    </location>
</feature>
<dbReference type="SMART" id="SM00460">
    <property type="entry name" value="TGc"/>
    <property type="match status" value="1"/>
</dbReference>
<evidence type="ECO:0000256" key="2">
    <source>
        <dbReference type="SAM" id="Phobius"/>
    </source>
</evidence>
<gene>
    <name evidence="4" type="ORF">NBG84_29740</name>
</gene>
<dbReference type="InterPro" id="IPR052901">
    <property type="entry name" value="Bact_TGase-like"/>
</dbReference>
<keyword evidence="2" id="KW-0472">Membrane</keyword>
<dbReference type="Pfam" id="PF01841">
    <property type="entry name" value="Transglut_core"/>
    <property type="match status" value="1"/>
</dbReference>
<evidence type="ECO:0000313" key="5">
    <source>
        <dbReference type="Proteomes" id="UP001431429"/>
    </source>
</evidence>
<dbReference type="PANTHER" id="PTHR42736:SF1">
    <property type="entry name" value="PROTEIN-GLUTAMINE GAMMA-GLUTAMYLTRANSFERASE"/>
    <property type="match status" value="1"/>
</dbReference>
<accession>A0ABT0UVJ2</accession>
<dbReference type="InterPro" id="IPR002931">
    <property type="entry name" value="Transglutaminase-like"/>
</dbReference>
<feature type="domain" description="Transglutaminase-like" evidence="3">
    <location>
        <begin position="485"/>
        <end position="555"/>
    </location>
</feature>
<feature type="compositionally biased region" description="Polar residues" evidence="1">
    <location>
        <begin position="585"/>
        <end position="598"/>
    </location>
</feature>
<sequence>MSGRGRLALCAYAATLMTAAALLPLLDSPGWLVQAAVLLAIQSGVGAAARRVPLARPLTVVLQLLVALVLLTLAFAREQAVLGVIPGPTTFTWLGDLLAAGGQDIGQFATPAPATDGIRLMVIGGVLLIGLLVDVVAVTFRSAAPAGLPLLAMYSVAAGLSGGGANWLWFLLAASGYLLLLLTEGRDRLSQWGRVFRGAPAKPPRGARAFEPDDGAPQAPVRTGRRIGALALGVALVVPAALPALDGGLLAGVGATDGSGSEGGGTITAVNPLVSLQDNLNQSDNREVMRYRTSAQSTDDLYLRFVALDRFDGTTWKSSERKVKDVPDRLPQPPGLSAAVKTTEVRTNISAAGYYEQNWLPLPYPATEVSIDGRWRFEPEGRTVVGDRGEDTRDARYSVSSLLVEPTAAQLADAPPAPPKLRREYTKVPDTLPAVVKETAERVTKNAANDHERAVMLQDWFATSGGFTYDTQVQSGTGVNAITRFLREKQGFCIHFSFSMAAMARTLGIPARVAVGFTPGAPGTDGTVSVTVKDAHAWPELYFEGVGWTRFEPTPSRGNVPGYAQPEAPAGSPSSPAQPEATASDEPSVTPSTSDSCTTELRRLGECGAGTPQDLATPTDSGTSAGTVVLTGLTVLAAVAVPLLPMLWRLRTRLRRLGSGGRTETAARARTLGAWLEVSDTAWDYGIPPQESQTPRKAAARIVELGKLEGDAASAVQRIASAVEQVLYAPRPYPVAGLAEDAERVRAGLRAGVGRATRLRALLLPRSTVRVMWAASARWLDLTDRWRASRWSPAGWPTLLRRPSRERG</sequence>
<reference evidence="4" key="1">
    <citation type="submission" date="2022-06" db="EMBL/GenBank/DDBJ databases">
        <title>Genome public.</title>
        <authorList>
            <person name="Sun Q."/>
        </authorList>
    </citation>
    <scope>NUCLEOTIDE SEQUENCE</scope>
    <source>
        <strain evidence="4">CWNU-1</strain>
    </source>
</reference>
<dbReference type="PANTHER" id="PTHR42736">
    <property type="entry name" value="PROTEIN-GLUTAMINE GAMMA-GLUTAMYLTRANSFERASE"/>
    <property type="match status" value="1"/>
</dbReference>
<feature type="compositionally biased region" description="Low complexity" evidence="1">
    <location>
        <begin position="564"/>
        <end position="581"/>
    </location>
</feature>
<feature type="region of interest" description="Disordered" evidence="1">
    <location>
        <begin position="554"/>
        <end position="598"/>
    </location>
</feature>
<dbReference type="SUPFAM" id="SSF54001">
    <property type="entry name" value="Cysteine proteinases"/>
    <property type="match status" value="1"/>
</dbReference>
<evidence type="ECO:0000259" key="3">
    <source>
        <dbReference type="SMART" id="SM00460"/>
    </source>
</evidence>
<dbReference type="RefSeq" id="WP_250922740.1">
    <property type="nucleotide sequence ID" value="NZ_JAMQAW010000040.1"/>
</dbReference>
<name>A0ABT0UVJ2_9ACTN</name>
<dbReference type="InterPro" id="IPR038765">
    <property type="entry name" value="Papain-like_cys_pep_sf"/>
</dbReference>
<dbReference type="Pfam" id="PF11992">
    <property type="entry name" value="TgpA_N"/>
    <property type="match status" value="1"/>
</dbReference>
<protein>
    <submittedName>
        <fullName evidence="4">DUF3488 and transglutaminase-like domain-containing protein</fullName>
    </submittedName>
</protein>
<dbReference type="InterPro" id="IPR021878">
    <property type="entry name" value="TgpA_N"/>
</dbReference>
<evidence type="ECO:0000256" key="1">
    <source>
        <dbReference type="SAM" id="MobiDB-lite"/>
    </source>
</evidence>
<dbReference type="EMBL" id="JAMQAW010000040">
    <property type="protein sequence ID" value="MCM2392417.1"/>
    <property type="molecule type" value="Genomic_DNA"/>
</dbReference>
<keyword evidence="2" id="KW-1133">Transmembrane helix</keyword>
<dbReference type="Proteomes" id="UP001431429">
    <property type="component" value="Unassembled WGS sequence"/>
</dbReference>
<feature type="transmembrane region" description="Helical" evidence="2">
    <location>
        <begin position="120"/>
        <end position="144"/>
    </location>
</feature>
<feature type="transmembrane region" description="Helical" evidence="2">
    <location>
        <begin position="628"/>
        <end position="648"/>
    </location>
</feature>
<keyword evidence="2" id="KW-0812">Transmembrane</keyword>
<dbReference type="Pfam" id="PF13559">
    <property type="entry name" value="DUF4129"/>
    <property type="match status" value="1"/>
</dbReference>